<dbReference type="GO" id="GO:0016491">
    <property type="term" value="F:oxidoreductase activity"/>
    <property type="evidence" value="ECO:0007669"/>
    <property type="project" value="InterPro"/>
</dbReference>
<dbReference type="Proteomes" id="UP001153069">
    <property type="component" value="Unassembled WGS sequence"/>
</dbReference>
<dbReference type="Pfam" id="PF01323">
    <property type="entry name" value="DSBA"/>
    <property type="match status" value="1"/>
</dbReference>
<organism evidence="2 3">
    <name type="scientific">Seminavis robusta</name>
    <dbReference type="NCBI Taxonomy" id="568900"/>
    <lineage>
        <taxon>Eukaryota</taxon>
        <taxon>Sar</taxon>
        <taxon>Stramenopiles</taxon>
        <taxon>Ochrophyta</taxon>
        <taxon>Bacillariophyta</taxon>
        <taxon>Bacillariophyceae</taxon>
        <taxon>Bacillariophycidae</taxon>
        <taxon>Naviculales</taxon>
        <taxon>Naviculaceae</taxon>
        <taxon>Seminavis</taxon>
    </lineage>
</organism>
<proteinExistence type="predicted"/>
<reference evidence="2" key="1">
    <citation type="submission" date="2020-06" db="EMBL/GenBank/DDBJ databases">
        <authorList>
            <consortium name="Plant Systems Biology data submission"/>
        </authorList>
    </citation>
    <scope>NUCLEOTIDE SEQUENCE</scope>
    <source>
        <strain evidence="2">D6</strain>
    </source>
</reference>
<dbReference type="SUPFAM" id="SSF52833">
    <property type="entry name" value="Thioredoxin-like"/>
    <property type="match status" value="1"/>
</dbReference>
<feature type="domain" description="DSBA-like thioredoxin" evidence="1">
    <location>
        <begin position="13"/>
        <end position="148"/>
    </location>
</feature>
<sequence>MENFGDPNSHLMRAGRQVGIHFKTDRNVYPTVQAHALMEYVKNDLKDVEKSNRIMEELYKRYFEHGENINSVAVLQQIGATFGLEQDVVEQVAQDDTRHRSILQKDHLHKARMHIRGVPFYIIEQQDNNSRPVGFSGAQPPAVIAEYLREAAGLE</sequence>
<keyword evidence="3" id="KW-1185">Reference proteome</keyword>
<dbReference type="PANTHER" id="PTHR13887">
    <property type="entry name" value="GLUTATHIONE S-TRANSFERASE KAPPA"/>
    <property type="match status" value="1"/>
</dbReference>
<name>A0A9N8E0R0_9STRA</name>
<dbReference type="InterPro" id="IPR001853">
    <property type="entry name" value="DSBA-like_thioredoxin_dom"/>
</dbReference>
<protein>
    <submittedName>
        <fullName evidence="2">DSBA-like thioredoxin domain protein</fullName>
    </submittedName>
</protein>
<gene>
    <name evidence="2" type="ORF">SEMRO_420_G139380.1</name>
</gene>
<dbReference type="PANTHER" id="PTHR13887:SF41">
    <property type="entry name" value="THIOREDOXIN SUPERFAMILY PROTEIN"/>
    <property type="match status" value="1"/>
</dbReference>
<dbReference type="InterPro" id="IPR036249">
    <property type="entry name" value="Thioredoxin-like_sf"/>
</dbReference>
<comment type="caution">
    <text evidence="2">The sequence shown here is derived from an EMBL/GenBank/DDBJ whole genome shotgun (WGS) entry which is preliminary data.</text>
</comment>
<dbReference type="AlphaFoldDB" id="A0A9N8E0R0"/>
<evidence type="ECO:0000313" key="3">
    <source>
        <dbReference type="Proteomes" id="UP001153069"/>
    </source>
</evidence>
<dbReference type="OrthoDB" id="60308at2759"/>
<evidence type="ECO:0000259" key="1">
    <source>
        <dbReference type="Pfam" id="PF01323"/>
    </source>
</evidence>
<dbReference type="Gene3D" id="3.40.30.10">
    <property type="entry name" value="Glutaredoxin"/>
    <property type="match status" value="1"/>
</dbReference>
<evidence type="ECO:0000313" key="2">
    <source>
        <dbReference type="EMBL" id="CAB9510110.1"/>
    </source>
</evidence>
<accession>A0A9N8E0R0</accession>
<dbReference type="EMBL" id="CAICTM010000419">
    <property type="protein sequence ID" value="CAB9510110.1"/>
    <property type="molecule type" value="Genomic_DNA"/>
</dbReference>